<sequence length="213" mass="22659">MVSGASDRALAADARDTSDVPGADVPGAGLPATTSVALKIAVVGPLGVGKTTFVTSVSDIAPLTTEEPMSGPPPAGVPATKTTTTVAMDFGRISIDERVVLYLFGTPGQERFWFLWDGLVEGALGAIVLVDVRRLEESFDVLERLEDRSVPFVVAANCFPDAPVYPVEELRAAMDLPTPVPVILCDARERSSCRDVLLDLSTYLLELVPNTMR</sequence>
<feature type="compositionally biased region" description="Low complexity" evidence="5">
    <location>
        <begin position="1"/>
        <end position="12"/>
    </location>
</feature>
<evidence type="ECO:0008006" key="8">
    <source>
        <dbReference type="Google" id="ProtNLM"/>
    </source>
</evidence>
<keyword evidence="3" id="KW-0378">Hydrolase</keyword>
<proteinExistence type="inferred from homology"/>
<dbReference type="OrthoDB" id="4319884at2"/>
<organism evidence="6 7">
    <name type="scientific">Catenulispora acidiphila (strain DSM 44928 / JCM 14897 / NBRC 102108 / NRRL B-24433 / ID139908)</name>
    <dbReference type="NCBI Taxonomy" id="479433"/>
    <lineage>
        <taxon>Bacteria</taxon>
        <taxon>Bacillati</taxon>
        <taxon>Actinomycetota</taxon>
        <taxon>Actinomycetes</taxon>
        <taxon>Catenulisporales</taxon>
        <taxon>Catenulisporaceae</taxon>
        <taxon>Catenulispora</taxon>
    </lineage>
</organism>
<dbReference type="Pfam" id="PF03029">
    <property type="entry name" value="ATP_bind_1"/>
    <property type="match status" value="1"/>
</dbReference>
<dbReference type="EMBL" id="CP001700">
    <property type="protein sequence ID" value="ACU71449.1"/>
    <property type="molecule type" value="Genomic_DNA"/>
</dbReference>
<feature type="region of interest" description="Disordered" evidence="5">
    <location>
        <begin position="1"/>
        <end position="26"/>
    </location>
</feature>
<dbReference type="Proteomes" id="UP000000851">
    <property type="component" value="Chromosome"/>
</dbReference>
<name>C7PXJ6_CATAD</name>
<keyword evidence="4" id="KW-0342">GTP-binding</keyword>
<gene>
    <name evidence="6" type="ordered locus">Caci_2531</name>
</gene>
<dbReference type="STRING" id="479433.Caci_2531"/>
<dbReference type="PANTHER" id="PTHR42708:SF1">
    <property type="entry name" value="GLIDING MOTILITY PROTEIN MGLA"/>
    <property type="match status" value="1"/>
</dbReference>
<dbReference type="AlphaFoldDB" id="C7PXJ6"/>
<dbReference type="GO" id="GO:0005525">
    <property type="term" value="F:GTP binding"/>
    <property type="evidence" value="ECO:0007669"/>
    <property type="project" value="UniProtKB-KW"/>
</dbReference>
<evidence type="ECO:0000256" key="2">
    <source>
        <dbReference type="ARBA" id="ARBA00022741"/>
    </source>
</evidence>
<evidence type="ECO:0000256" key="1">
    <source>
        <dbReference type="ARBA" id="ARBA00005290"/>
    </source>
</evidence>
<reference evidence="6 7" key="1">
    <citation type="journal article" date="2009" name="Stand. Genomic Sci.">
        <title>Complete genome sequence of Catenulispora acidiphila type strain (ID 139908).</title>
        <authorList>
            <person name="Copeland A."/>
            <person name="Lapidus A."/>
            <person name="Glavina Del Rio T."/>
            <person name="Nolan M."/>
            <person name="Lucas S."/>
            <person name="Chen F."/>
            <person name="Tice H."/>
            <person name="Cheng J.F."/>
            <person name="Bruce D."/>
            <person name="Goodwin L."/>
            <person name="Pitluck S."/>
            <person name="Mikhailova N."/>
            <person name="Pati A."/>
            <person name="Ivanova N."/>
            <person name="Mavromatis K."/>
            <person name="Chen A."/>
            <person name="Palaniappan K."/>
            <person name="Chain P."/>
            <person name="Land M."/>
            <person name="Hauser L."/>
            <person name="Chang Y.J."/>
            <person name="Jeffries C.D."/>
            <person name="Chertkov O."/>
            <person name="Brettin T."/>
            <person name="Detter J.C."/>
            <person name="Han C."/>
            <person name="Ali Z."/>
            <person name="Tindall B.J."/>
            <person name="Goker M."/>
            <person name="Bristow J."/>
            <person name="Eisen J.A."/>
            <person name="Markowitz V."/>
            <person name="Hugenholtz P."/>
            <person name="Kyrpides N.C."/>
            <person name="Klenk H.P."/>
        </authorList>
    </citation>
    <scope>NUCLEOTIDE SEQUENCE [LARGE SCALE GENOMIC DNA]</scope>
    <source>
        <strain evidence="7">DSM 44928 / JCM 14897 / NBRC 102108 / NRRL B-24433 / ID139908</strain>
    </source>
</reference>
<evidence type="ECO:0000256" key="3">
    <source>
        <dbReference type="ARBA" id="ARBA00022801"/>
    </source>
</evidence>
<dbReference type="PANTHER" id="PTHR42708">
    <property type="entry name" value="ATP/GTP-BINDING PROTEIN-RELATED"/>
    <property type="match status" value="1"/>
</dbReference>
<protein>
    <recommendedName>
        <fullName evidence="8">ATP/GTP-binding protein</fullName>
    </recommendedName>
</protein>
<dbReference type="InterPro" id="IPR004130">
    <property type="entry name" value="Gpn"/>
</dbReference>
<dbReference type="Gene3D" id="3.40.50.300">
    <property type="entry name" value="P-loop containing nucleotide triphosphate hydrolases"/>
    <property type="match status" value="1"/>
</dbReference>
<evidence type="ECO:0000256" key="4">
    <source>
        <dbReference type="ARBA" id="ARBA00023134"/>
    </source>
</evidence>
<accession>C7PXJ6</accession>
<evidence type="ECO:0000256" key="5">
    <source>
        <dbReference type="SAM" id="MobiDB-lite"/>
    </source>
</evidence>
<dbReference type="eggNOG" id="COG2229">
    <property type="taxonomic scope" value="Bacteria"/>
</dbReference>
<comment type="similarity">
    <text evidence="1">Belongs to the GPN-loop GTPase family.</text>
</comment>
<dbReference type="InterPro" id="IPR052705">
    <property type="entry name" value="Gliding_Motility_GTPase"/>
</dbReference>
<dbReference type="InterPro" id="IPR027417">
    <property type="entry name" value="P-loop_NTPase"/>
</dbReference>
<keyword evidence="2" id="KW-0547">Nucleotide-binding</keyword>
<dbReference type="SUPFAM" id="SSF52540">
    <property type="entry name" value="P-loop containing nucleoside triphosphate hydrolases"/>
    <property type="match status" value="1"/>
</dbReference>
<keyword evidence="7" id="KW-1185">Reference proteome</keyword>
<dbReference type="InParanoid" id="C7PXJ6"/>
<dbReference type="RefSeq" id="WP_012786742.1">
    <property type="nucleotide sequence ID" value="NC_013131.1"/>
</dbReference>
<dbReference type="CDD" id="cd00882">
    <property type="entry name" value="Ras_like_GTPase"/>
    <property type="match status" value="1"/>
</dbReference>
<dbReference type="KEGG" id="cai:Caci_2531"/>
<evidence type="ECO:0000313" key="7">
    <source>
        <dbReference type="Proteomes" id="UP000000851"/>
    </source>
</evidence>
<dbReference type="HOGENOM" id="CLU_077970_1_0_11"/>
<evidence type="ECO:0000313" key="6">
    <source>
        <dbReference type="EMBL" id="ACU71449.1"/>
    </source>
</evidence>
<dbReference type="GO" id="GO:0016787">
    <property type="term" value="F:hydrolase activity"/>
    <property type="evidence" value="ECO:0007669"/>
    <property type="project" value="UniProtKB-KW"/>
</dbReference>